<organism evidence="1 2">
    <name type="scientific">Apiospora saccharicola</name>
    <dbReference type="NCBI Taxonomy" id="335842"/>
    <lineage>
        <taxon>Eukaryota</taxon>
        <taxon>Fungi</taxon>
        <taxon>Dikarya</taxon>
        <taxon>Ascomycota</taxon>
        <taxon>Pezizomycotina</taxon>
        <taxon>Sordariomycetes</taxon>
        <taxon>Xylariomycetidae</taxon>
        <taxon>Amphisphaeriales</taxon>
        <taxon>Apiosporaceae</taxon>
        <taxon>Apiospora</taxon>
    </lineage>
</organism>
<reference evidence="1 2" key="1">
    <citation type="submission" date="2023-01" db="EMBL/GenBank/DDBJ databases">
        <title>Analysis of 21 Apiospora genomes using comparative genomics revels a genus with tremendous synthesis potential of carbohydrate active enzymes and secondary metabolites.</title>
        <authorList>
            <person name="Sorensen T."/>
        </authorList>
    </citation>
    <scope>NUCLEOTIDE SEQUENCE [LARGE SCALE GENOMIC DNA]</scope>
    <source>
        <strain evidence="1 2">CBS 83171</strain>
    </source>
</reference>
<evidence type="ECO:0000313" key="1">
    <source>
        <dbReference type="EMBL" id="KAK8071590.1"/>
    </source>
</evidence>
<proteinExistence type="predicted"/>
<name>A0ABR1VK34_9PEZI</name>
<protein>
    <submittedName>
        <fullName evidence="1">Uncharacterized protein</fullName>
    </submittedName>
</protein>
<comment type="caution">
    <text evidence="1">The sequence shown here is derived from an EMBL/GenBank/DDBJ whole genome shotgun (WGS) entry which is preliminary data.</text>
</comment>
<gene>
    <name evidence="1" type="ORF">PG996_004938</name>
</gene>
<keyword evidence="2" id="KW-1185">Reference proteome</keyword>
<dbReference type="EMBL" id="JAQQWM010000003">
    <property type="protein sequence ID" value="KAK8071590.1"/>
    <property type="molecule type" value="Genomic_DNA"/>
</dbReference>
<sequence length="87" mass="9901">MDEDKEFNWGFRRRRLGIPHAERPRTPGKDSVDRNYEDETCGFGPNGGTIKCVQTDYVFRNGECKGCPPTVFMCGSEKCAFNPTCWS</sequence>
<accession>A0ABR1VK34</accession>
<evidence type="ECO:0000313" key="2">
    <source>
        <dbReference type="Proteomes" id="UP001446871"/>
    </source>
</evidence>
<dbReference type="Proteomes" id="UP001446871">
    <property type="component" value="Unassembled WGS sequence"/>
</dbReference>